<sequence>MSSANNLTAEYPPYRDVGFAVLMTLGVTGILGNTLVCLTICQVRFMHTTTNYLIAHLALADLLVCATFLAFQERFIHDNLEDPLLCLLFKNGALAWLMASVSTASMVLVTAERYVAIVYPLHYPCYLSSRRLKLAIAGIWLLSAPLALIQIFIQETIDSVGCLQNLTIPKGTLTALYALQVALFIIPMLSLFYCYGRIMINLHRSARRHHQANNAGHAEDLNRAQRKVAIVLLMTAAIYIAVWLTMTLLYLFILFHTMPGSGMTDIVKQLYQPILFVFNSMVNPIIYAFKYKEFQRGVREALLPRCLIRQHKVDTRGNDIAMG</sequence>
<dbReference type="PROSITE" id="PS00237">
    <property type="entry name" value="G_PROTEIN_RECEP_F1_1"/>
    <property type="match status" value="1"/>
</dbReference>
<evidence type="ECO:0000256" key="3">
    <source>
        <dbReference type="ARBA" id="ARBA00022989"/>
    </source>
</evidence>
<evidence type="ECO:0000256" key="5">
    <source>
        <dbReference type="RuleBase" id="RU000688"/>
    </source>
</evidence>
<feature type="transmembrane region" description="Helical" evidence="6">
    <location>
        <begin position="20"/>
        <end position="41"/>
    </location>
</feature>
<reference evidence="9" key="1">
    <citation type="submission" date="2025-08" db="UniProtKB">
        <authorList>
            <consortium name="RefSeq"/>
        </authorList>
    </citation>
    <scope>IDENTIFICATION</scope>
</reference>
<dbReference type="InterPro" id="IPR000276">
    <property type="entry name" value="GPCR_Rhodpsn"/>
</dbReference>
<dbReference type="GeneID" id="110981518"/>
<keyword evidence="5" id="KW-0297">G-protein coupled receptor</keyword>
<feature type="transmembrane region" description="Helical" evidence="6">
    <location>
        <begin position="270"/>
        <end position="289"/>
    </location>
</feature>
<keyword evidence="4 6" id="KW-0472">Membrane</keyword>
<dbReference type="InterPro" id="IPR017452">
    <property type="entry name" value="GPCR_Rhodpsn_7TM"/>
</dbReference>
<organism evidence="8 9">
    <name type="scientific">Acanthaster planci</name>
    <name type="common">Crown-of-thorns starfish</name>
    <dbReference type="NCBI Taxonomy" id="133434"/>
    <lineage>
        <taxon>Eukaryota</taxon>
        <taxon>Metazoa</taxon>
        <taxon>Echinodermata</taxon>
        <taxon>Eleutherozoa</taxon>
        <taxon>Asterozoa</taxon>
        <taxon>Asteroidea</taxon>
        <taxon>Valvatacea</taxon>
        <taxon>Valvatida</taxon>
        <taxon>Acanthasteridae</taxon>
        <taxon>Acanthaster</taxon>
    </lineage>
</organism>
<dbReference type="Proteomes" id="UP000694845">
    <property type="component" value="Unplaced"/>
</dbReference>
<dbReference type="Pfam" id="PF00001">
    <property type="entry name" value="7tm_1"/>
    <property type="match status" value="1"/>
</dbReference>
<feature type="transmembrane region" description="Helical" evidence="6">
    <location>
        <begin position="230"/>
        <end position="258"/>
    </location>
</feature>
<dbReference type="PANTHER" id="PTHR45698">
    <property type="entry name" value="TRACE AMINE-ASSOCIATED RECEPTOR 19N-RELATED"/>
    <property type="match status" value="1"/>
</dbReference>
<dbReference type="AlphaFoldDB" id="A0A8B7YQ67"/>
<gene>
    <name evidence="9" type="primary">LOC110981518</name>
</gene>
<dbReference type="Gene3D" id="1.20.1070.10">
    <property type="entry name" value="Rhodopsin 7-helix transmembrane proteins"/>
    <property type="match status" value="1"/>
</dbReference>
<dbReference type="CDD" id="cd00637">
    <property type="entry name" value="7tm_classA_rhodopsin-like"/>
    <property type="match status" value="1"/>
</dbReference>
<evidence type="ECO:0000256" key="1">
    <source>
        <dbReference type="ARBA" id="ARBA00004370"/>
    </source>
</evidence>
<evidence type="ECO:0000256" key="2">
    <source>
        <dbReference type="ARBA" id="ARBA00022692"/>
    </source>
</evidence>
<feature type="transmembrane region" description="Helical" evidence="6">
    <location>
        <begin position="92"/>
        <end position="111"/>
    </location>
</feature>
<dbReference type="PANTHER" id="PTHR45698:SF1">
    <property type="entry name" value="TRACE AMINE-ASSOCIATED RECEPTOR 13C-LIKE"/>
    <property type="match status" value="1"/>
</dbReference>
<feature type="transmembrane region" description="Helical" evidence="6">
    <location>
        <begin position="53"/>
        <end position="72"/>
    </location>
</feature>
<proteinExistence type="inferred from homology"/>
<dbReference type="KEGG" id="aplc:110981518"/>
<keyword evidence="8" id="KW-1185">Reference proteome</keyword>
<evidence type="ECO:0000256" key="4">
    <source>
        <dbReference type="ARBA" id="ARBA00023136"/>
    </source>
</evidence>
<dbReference type="OrthoDB" id="5970330at2759"/>
<keyword evidence="2 5" id="KW-0812">Transmembrane</keyword>
<keyword evidence="5" id="KW-0675">Receptor</keyword>
<dbReference type="GO" id="GO:0016020">
    <property type="term" value="C:membrane"/>
    <property type="evidence" value="ECO:0007669"/>
    <property type="project" value="UniProtKB-SubCell"/>
</dbReference>
<evidence type="ECO:0000256" key="6">
    <source>
        <dbReference type="SAM" id="Phobius"/>
    </source>
</evidence>
<dbReference type="PROSITE" id="PS50262">
    <property type="entry name" value="G_PROTEIN_RECEP_F1_2"/>
    <property type="match status" value="1"/>
</dbReference>
<accession>A0A8B7YQ67</accession>
<feature type="transmembrane region" description="Helical" evidence="6">
    <location>
        <begin position="173"/>
        <end position="195"/>
    </location>
</feature>
<comment type="similarity">
    <text evidence="5">Belongs to the G-protein coupled receptor 1 family.</text>
</comment>
<comment type="subcellular location">
    <subcellularLocation>
        <location evidence="1">Membrane</location>
    </subcellularLocation>
</comment>
<dbReference type="PRINTS" id="PR00237">
    <property type="entry name" value="GPCRRHODOPSN"/>
</dbReference>
<feature type="domain" description="G-protein coupled receptors family 1 profile" evidence="7">
    <location>
        <begin position="32"/>
        <end position="287"/>
    </location>
</feature>
<dbReference type="RefSeq" id="XP_022094822.1">
    <property type="nucleotide sequence ID" value="XM_022239130.1"/>
</dbReference>
<name>A0A8B7YQ67_ACAPL</name>
<feature type="transmembrane region" description="Helical" evidence="6">
    <location>
        <begin position="132"/>
        <end position="153"/>
    </location>
</feature>
<dbReference type="SMART" id="SM01381">
    <property type="entry name" value="7TM_GPCR_Srsx"/>
    <property type="match status" value="1"/>
</dbReference>
<dbReference type="GO" id="GO:0004930">
    <property type="term" value="F:G protein-coupled receptor activity"/>
    <property type="evidence" value="ECO:0007669"/>
    <property type="project" value="UniProtKB-KW"/>
</dbReference>
<evidence type="ECO:0000313" key="8">
    <source>
        <dbReference type="Proteomes" id="UP000694845"/>
    </source>
</evidence>
<evidence type="ECO:0000313" key="9">
    <source>
        <dbReference type="RefSeq" id="XP_022094822.1"/>
    </source>
</evidence>
<dbReference type="OMA" id="HQANNAG"/>
<evidence type="ECO:0000259" key="7">
    <source>
        <dbReference type="PROSITE" id="PS50262"/>
    </source>
</evidence>
<protein>
    <submittedName>
        <fullName evidence="9">Nociceptin receptor-like</fullName>
    </submittedName>
</protein>
<dbReference type="SUPFAM" id="SSF81321">
    <property type="entry name" value="Family A G protein-coupled receptor-like"/>
    <property type="match status" value="1"/>
</dbReference>
<keyword evidence="5" id="KW-0807">Transducer</keyword>
<keyword evidence="3 6" id="KW-1133">Transmembrane helix</keyword>